<protein>
    <submittedName>
        <fullName evidence="1">Uncharacterized protein</fullName>
    </submittedName>
</protein>
<dbReference type="EMBL" id="QUNO01000006">
    <property type="protein sequence ID" value="REH46950.1"/>
    <property type="molecule type" value="Genomic_DNA"/>
</dbReference>
<evidence type="ECO:0000313" key="1">
    <source>
        <dbReference type="EMBL" id="REH46950.1"/>
    </source>
</evidence>
<evidence type="ECO:0000313" key="2">
    <source>
        <dbReference type="Proteomes" id="UP000256269"/>
    </source>
</evidence>
<dbReference type="Proteomes" id="UP000256269">
    <property type="component" value="Unassembled WGS sequence"/>
</dbReference>
<gene>
    <name evidence="1" type="ORF">BCF44_106114</name>
</gene>
<name>A0A3E0HKT4_9PSEU</name>
<reference evidence="1 2" key="1">
    <citation type="submission" date="2018-08" db="EMBL/GenBank/DDBJ databases">
        <title>Genomic Encyclopedia of Archaeal and Bacterial Type Strains, Phase II (KMG-II): from individual species to whole genera.</title>
        <authorList>
            <person name="Goeker M."/>
        </authorList>
    </citation>
    <scope>NUCLEOTIDE SEQUENCE [LARGE SCALE GENOMIC DNA]</scope>
    <source>
        <strain evidence="1 2">DSM 45791</strain>
    </source>
</reference>
<organism evidence="1 2">
    <name type="scientific">Kutzneria buriramensis</name>
    <dbReference type="NCBI Taxonomy" id="1045776"/>
    <lineage>
        <taxon>Bacteria</taxon>
        <taxon>Bacillati</taxon>
        <taxon>Actinomycetota</taxon>
        <taxon>Actinomycetes</taxon>
        <taxon>Pseudonocardiales</taxon>
        <taxon>Pseudonocardiaceae</taxon>
        <taxon>Kutzneria</taxon>
    </lineage>
</organism>
<accession>A0A3E0HKT4</accession>
<keyword evidence="2" id="KW-1185">Reference proteome</keyword>
<dbReference type="AlphaFoldDB" id="A0A3E0HKT4"/>
<sequence>MTVPERYQDPLEIRRVLDTARTVAIVGLSNNQLRAGTKGSSTAGE</sequence>
<comment type="caution">
    <text evidence="1">The sequence shown here is derived from an EMBL/GenBank/DDBJ whole genome shotgun (WGS) entry which is preliminary data.</text>
</comment>
<proteinExistence type="predicted"/>